<dbReference type="EMBL" id="CAJNOK010029710">
    <property type="protein sequence ID" value="CAF1451277.1"/>
    <property type="molecule type" value="Genomic_DNA"/>
</dbReference>
<evidence type="ECO:0000313" key="5">
    <source>
        <dbReference type="Proteomes" id="UP000663829"/>
    </source>
</evidence>
<dbReference type="Proteomes" id="UP000681722">
    <property type="component" value="Unassembled WGS sequence"/>
</dbReference>
<dbReference type="Proteomes" id="UP000663829">
    <property type="component" value="Unassembled WGS sequence"/>
</dbReference>
<evidence type="ECO:0000313" key="1">
    <source>
        <dbReference type="EMBL" id="CAF1280066.1"/>
    </source>
</evidence>
<organism evidence="1 5">
    <name type="scientific">Didymodactylos carnosus</name>
    <dbReference type="NCBI Taxonomy" id="1234261"/>
    <lineage>
        <taxon>Eukaryota</taxon>
        <taxon>Metazoa</taxon>
        <taxon>Spiralia</taxon>
        <taxon>Gnathifera</taxon>
        <taxon>Rotifera</taxon>
        <taxon>Eurotatoria</taxon>
        <taxon>Bdelloidea</taxon>
        <taxon>Philodinida</taxon>
        <taxon>Philodinidae</taxon>
        <taxon>Didymodactylos</taxon>
    </lineage>
</organism>
<dbReference type="Proteomes" id="UP000682733">
    <property type="component" value="Unassembled WGS sequence"/>
</dbReference>
<dbReference type="EMBL" id="CAJOBC010027424">
    <property type="protein sequence ID" value="CAF4074649.1"/>
    <property type="molecule type" value="Genomic_DNA"/>
</dbReference>
<evidence type="ECO:0000313" key="3">
    <source>
        <dbReference type="EMBL" id="CAF4074649.1"/>
    </source>
</evidence>
<comment type="caution">
    <text evidence="1">The sequence shown here is derived from an EMBL/GenBank/DDBJ whole genome shotgun (WGS) entry which is preliminary data.</text>
</comment>
<gene>
    <name evidence="1" type="ORF">GPM918_LOCUS27513</name>
    <name evidence="2" type="ORF">OVA965_LOCUS34843</name>
    <name evidence="3" type="ORF">SRO942_LOCUS27845</name>
    <name evidence="4" type="ORF">TMI583_LOCUS35788</name>
</gene>
<dbReference type="AlphaFoldDB" id="A0A815C725"/>
<sequence>MTDEKMKRFHVHRLTVEQAMLPMNNINRLKTFFTPNDIKLSVIDSSSSNISDNLLHIDDLVRVYDKKEQIPNAKEVEKPERIEGNEIQIIRLMLSTAFANNENSQKTISSSEKKLIQNEHSNWIPIEGMMNNITHYSSGSSPMQSSHHTTPILSDTHLLYDEENDVSDHEIRYVLSLYDFIDDNIDENDTDHSDQFIDNFFIHTPDTYNPQIKPSQLGQLVYSYMLPSLNSVGTSDLTNQENYLQDSKKISNANPNYRSYKTRTTEVLY</sequence>
<dbReference type="EMBL" id="CAJOBA010051554">
    <property type="protein sequence ID" value="CAF4245941.1"/>
    <property type="molecule type" value="Genomic_DNA"/>
</dbReference>
<dbReference type="EMBL" id="CAJNOQ010011576">
    <property type="protein sequence ID" value="CAF1280066.1"/>
    <property type="molecule type" value="Genomic_DNA"/>
</dbReference>
<keyword evidence="5" id="KW-1185">Reference proteome</keyword>
<protein>
    <submittedName>
        <fullName evidence="1">Uncharacterized protein</fullName>
    </submittedName>
</protein>
<name>A0A815C725_9BILA</name>
<reference evidence="1" key="1">
    <citation type="submission" date="2021-02" db="EMBL/GenBank/DDBJ databases">
        <authorList>
            <person name="Nowell W R."/>
        </authorList>
    </citation>
    <scope>NUCLEOTIDE SEQUENCE</scope>
</reference>
<proteinExistence type="predicted"/>
<evidence type="ECO:0000313" key="4">
    <source>
        <dbReference type="EMBL" id="CAF4245941.1"/>
    </source>
</evidence>
<dbReference type="Proteomes" id="UP000677228">
    <property type="component" value="Unassembled WGS sequence"/>
</dbReference>
<accession>A0A815C725</accession>
<evidence type="ECO:0000313" key="2">
    <source>
        <dbReference type="EMBL" id="CAF1451277.1"/>
    </source>
</evidence>